<feature type="transmembrane region" description="Helical" evidence="1">
    <location>
        <begin position="49"/>
        <end position="70"/>
    </location>
</feature>
<evidence type="ECO:0008006" key="4">
    <source>
        <dbReference type="Google" id="ProtNLM"/>
    </source>
</evidence>
<accession>A0A2H0D0F4</accession>
<sequence length="142" mass="16361">MRSALKNYLIIIDIIAGIVILIINFGVLPKTIEVVKEMFPVEAEVMKSRVFNVIIGTLIFIFLINIYFWNLDSKLEKEEREARTFLKINPADLGGQEKLNKIEKRRKIYLSIIEPIFMIILGLVVGFLSYTILTPIYSLIGR</sequence>
<feature type="transmembrane region" description="Helical" evidence="1">
    <location>
        <begin position="108"/>
        <end position="133"/>
    </location>
</feature>
<dbReference type="EMBL" id="PCTN01000122">
    <property type="protein sequence ID" value="PIP75622.1"/>
    <property type="molecule type" value="Genomic_DNA"/>
</dbReference>
<proteinExistence type="predicted"/>
<keyword evidence="1" id="KW-0812">Transmembrane</keyword>
<name>A0A2H0D0F4_9BACT</name>
<evidence type="ECO:0000313" key="2">
    <source>
        <dbReference type="EMBL" id="PIP75622.1"/>
    </source>
</evidence>
<dbReference type="Proteomes" id="UP000230159">
    <property type="component" value="Unassembled WGS sequence"/>
</dbReference>
<evidence type="ECO:0000313" key="3">
    <source>
        <dbReference type="Proteomes" id="UP000230159"/>
    </source>
</evidence>
<dbReference type="AlphaFoldDB" id="A0A2H0D0F4"/>
<organism evidence="2 3">
    <name type="scientific">Candidatus Kuenenbacteria bacterium CG22_combo_CG10-13_8_21_14_all_39_9</name>
    <dbReference type="NCBI Taxonomy" id="1974621"/>
    <lineage>
        <taxon>Bacteria</taxon>
        <taxon>Candidatus Kueneniibacteriota</taxon>
    </lineage>
</organism>
<reference evidence="2 3" key="1">
    <citation type="submission" date="2017-09" db="EMBL/GenBank/DDBJ databases">
        <title>Depth-based differentiation of microbial function through sediment-hosted aquifers and enrichment of novel symbionts in the deep terrestrial subsurface.</title>
        <authorList>
            <person name="Probst A.J."/>
            <person name="Ladd B."/>
            <person name="Jarett J.K."/>
            <person name="Geller-Mcgrath D.E."/>
            <person name="Sieber C.M."/>
            <person name="Emerson J.B."/>
            <person name="Anantharaman K."/>
            <person name="Thomas B.C."/>
            <person name="Malmstrom R."/>
            <person name="Stieglmeier M."/>
            <person name="Klingl A."/>
            <person name="Woyke T."/>
            <person name="Ryan C.M."/>
            <person name="Banfield J.F."/>
        </authorList>
    </citation>
    <scope>NUCLEOTIDE SEQUENCE [LARGE SCALE GENOMIC DNA]</scope>
    <source>
        <strain evidence="2">CG22_combo_CG10-13_8_21_14_all_39_9</strain>
    </source>
</reference>
<keyword evidence="1" id="KW-0472">Membrane</keyword>
<evidence type="ECO:0000256" key="1">
    <source>
        <dbReference type="SAM" id="Phobius"/>
    </source>
</evidence>
<protein>
    <recommendedName>
        <fullName evidence="4">Type II secretion system protein GspF domain-containing protein</fullName>
    </recommendedName>
</protein>
<gene>
    <name evidence="2" type="ORF">COW86_02745</name>
</gene>
<comment type="caution">
    <text evidence="2">The sequence shown here is derived from an EMBL/GenBank/DDBJ whole genome shotgun (WGS) entry which is preliminary data.</text>
</comment>
<feature type="transmembrane region" description="Helical" evidence="1">
    <location>
        <begin position="7"/>
        <end position="29"/>
    </location>
</feature>
<keyword evidence="1" id="KW-1133">Transmembrane helix</keyword>